<name>A0A2W5CTJ0_9PSED</name>
<dbReference type="RefSeq" id="WP_273234429.1">
    <property type="nucleotide sequence ID" value="NZ_QFOH01000030.1"/>
</dbReference>
<comment type="caution">
    <text evidence="1">The sequence shown here is derived from an EMBL/GenBank/DDBJ whole genome shotgun (WGS) entry which is preliminary data.</text>
</comment>
<organism evidence="1 2">
    <name type="scientific">Pseudomonas kuykendallii</name>
    <dbReference type="NCBI Taxonomy" id="1007099"/>
    <lineage>
        <taxon>Bacteria</taxon>
        <taxon>Pseudomonadati</taxon>
        <taxon>Pseudomonadota</taxon>
        <taxon>Gammaproteobacteria</taxon>
        <taxon>Pseudomonadales</taxon>
        <taxon>Pseudomonadaceae</taxon>
        <taxon>Pseudomonas</taxon>
    </lineage>
</organism>
<evidence type="ECO:0000313" key="2">
    <source>
        <dbReference type="Proteomes" id="UP000249198"/>
    </source>
</evidence>
<evidence type="ECO:0000313" key="1">
    <source>
        <dbReference type="EMBL" id="PZP21328.1"/>
    </source>
</evidence>
<accession>A0A2W5CTJ0</accession>
<dbReference type="Proteomes" id="UP000249198">
    <property type="component" value="Unassembled WGS sequence"/>
</dbReference>
<reference evidence="1 2" key="1">
    <citation type="submission" date="2017-08" db="EMBL/GenBank/DDBJ databases">
        <title>Infants hospitalized years apart are colonized by the same room-sourced microbial strains.</title>
        <authorList>
            <person name="Brooks B."/>
            <person name="Olm M.R."/>
            <person name="Firek B.A."/>
            <person name="Baker R."/>
            <person name="Thomas B.C."/>
            <person name="Morowitz M.J."/>
            <person name="Banfield J.F."/>
        </authorList>
    </citation>
    <scope>NUCLEOTIDE SEQUENCE [LARGE SCALE GENOMIC DNA]</scope>
    <source>
        <strain evidence="1">S2_009_000_R2_77</strain>
    </source>
</reference>
<sequence>MSDSMMATACAELTVDGEGLELLMPCYVARQERVIASMGTMERFRECFPAAVEGAGLVALPWYEGIEECMESVNLHPFEDAAGYMPTGHRLSIPNVHIRLEEGCVVARRERISLTRH</sequence>
<protein>
    <submittedName>
        <fullName evidence="1">Uncharacterized protein</fullName>
    </submittedName>
</protein>
<dbReference type="EMBL" id="QFOH01000030">
    <property type="protein sequence ID" value="PZP21328.1"/>
    <property type="molecule type" value="Genomic_DNA"/>
</dbReference>
<dbReference type="AlphaFoldDB" id="A0A2W5CTJ0"/>
<proteinExistence type="predicted"/>
<gene>
    <name evidence="1" type="ORF">DI599_19330</name>
</gene>